<dbReference type="NCBIfam" id="TIGR01730">
    <property type="entry name" value="RND_mfp"/>
    <property type="match status" value="1"/>
</dbReference>
<dbReference type="Gene3D" id="2.40.420.20">
    <property type="match status" value="1"/>
</dbReference>
<evidence type="ECO:0000256" key="3">
    <source>
        <dbReference type="SAM" id="MobiDB-lite"/>
    </source>
</evidence>
<evidence type="ECO:0000259" key="5">
    <source>
        <dbReference type="Pfam" id="PF25917"/>
    </source>
</evidence>
<keyword evidence="8" id="KW-1185">Reference proteome</keyword>
<reference evidence="7 8" key="1">
    <citation type="submission" date="2018-10" db="EMBL/GenBank/DDBJ databases">
        <title>Anaerotruncus faecis sp. nov., isolated from human feces.</title>
        <authorList>
            <person name="Wang Y.-J."/>
        </authorList>
    </citation>
    <scope>NUCLEOTIDE SEQUENCE [LARGE SCALE GENOMIC DNA]</scope>
    <source>
        <strain evidence="7 8">22A2-44</strain>
    </source>
</reference>
<evidence type="ECO:0000256" key="1">
    <source>
        <dbReference type="ARBA" id="ARBA00009477"/>
    </source>
</evidence>
<comment type="similarity">
    <text evidence="1">Belongs to the membrane fusion protein (MFP) (TC 8.A.1) family.</text>
</comment>
<feature type="domain" description="Multidrug resistance protein MdtA-like barrel-sandwich hybrid" evidence="5">
    <location>
        <begin position="85"/>
        <end position="337"/>
    </location>
</feature>
<gene>
    <name evidence="7" type="ORF">D4A47_06075</name>
</gene>
<evidence type="ECO:0000256" key="4">
    <source>
        <dbReference type="SAM" id="SignalP"/>
    </source>
</evidence>
<dbReference type="Proteomes" id="UP000276301">
    <property type="component" value="Unassembled WGS sequence"/>
</dbReference>
<dbReference type="InterPro" id="IPR058625">
    <property type="entry name" value="MdtA-like_BSH"/>
</dbReference>
<sequence length="529" mass="55411">MKHILSKKNVASAAIVIALGAVAVSTVVLAAGGGPGGSGGPGGMGGNLGEIEMSESVISVKLTTPAIGSLTRSTEFIGRIEPGESVNVYPEVAGKVTAVHFTAGDTVKAGDLLFEMDDSDAQLDYEIAQASYDSKVISADTTLGSSYESNLLSLESSLKSAQQSLNNARIELRDYNDDSEDSLISAQKAMDKAETAMRAAEAELDAYAEANPGDKSSETYQDLVSAVSKAESAYSVARSTVNDLENDDDSTLRSLRNSYKNAQTNYEAALEKYNLAKGASLEDTKASVDNSLKSAQLSLEQSAKKLEKYKVYSPIDGVIEAISVNEHENASTQTAAFTISNKNQMSVTFNATADAATALSIGDEVTVQKSGNDYTAIITSIDSKADEGTGLFPVEAQIQDDGGALLSGVTVKVSAATQRAENALLVPIDSVYYEDGQAYVFTYADGQAHRTDFETGMSNSETVVALSGLDENSRIITTWHPDLKDGAKVQLTEGQADPEMGAVPAEAAGEKAADAPEQESAAGTAVQED</sequence>
<feature type="region of interest" description="Disordered" evidence="3">
    <location>
        <begin position="486"/>
        <end position="529"/>
    </location>
</feature>
<dbReference type="InterPro" id="IPR006143">
    <property type="entry name" value="RND_pump_MFP"/>
</dbReference>
<evidence type="ECO:0000259" key="6">
    <source>
        <dbReference type="Pfam" id="PF25989"/>
    </source>
</evidence>
<comment type="caution">
    <text evidence="7">The sequence shown here is derived from an EMBL/GenBank/DDBJ whole genome shotgun (WGS) entry which is preliminary data.</text>
</comment>
<name>A0A498CN25_9FIRM</name>
<keyword evidence="4" id="KW-0732">Signal</keyword>
<dbReference type="AlphaFoldDB" id="A0A498CN25"/>
<dbReference type="EMBL" id="RCHT01000007">
    <property type="protein sequence ID" value="RLL12094.1"/>
    <property type="molecule type" value="Genomic_DNA"/>
</dbReference>
<evidence type="ECO:0000313" key="8">
    <source>
        <dbReference type="Proteomes" id="UP000276301"/>
    </source>
</evidence>
<dbReference type="Pfam" id="PF25989">
    <property type="entry name" value="YknX_C"/>
    <property type="match status" value="1"/>
</dbReference>
<dbReference type="Gene3D" id="1.10.287.470">
    <property type="entry name" value="Helix hairpin bin"/>
    <property type="match status" value="2"/>
</dbReference>
<dbReference type="Gene3D" id="2.40.50.100">
    <property type="match status" value="2"/>
</dbReference>
<feature type="coiled-coil region" evidence="2">
    <location>
        <begin position="151"/>
        <end position="272"/>
    </location>
</feature>
<feature type="chain" id="PRO_5019796126" evidence="4">
    <location>
        <begin position="31"/>
        <end position="529"/>
    </location>
</feature>
<keyword evidence="2" id="KW-0175">Coiled coil</keyword>
<accession>A0A498CN25</accession>
<evidence type="ECO:0000313" key="7">
    <source>
        <dbReference type="EMBL" id="RLL12094.1"/>
    </source>
</evidence>
<dbReference type="SUPFAM" id="SSF111369">
    <property type="entry name" value="HlyD-like secretion proteins"/>
    <property type="match status" value="2"/>
</dbReference>
<organism evidence="7 8">
    <name type="scientific">Anaerotruncus massiliensis</name>
    <name type="common">ex Liu et al. 2021</name>
    <dbReference type="NCBI Taxonomy" id="2321404"/>
    <lineage>
        <taxon>Bacteria</taxon>
        <taxon>Bacillati</taxon>
        <taxon>Bacillota</taxon>
        <taxon>Clostridia</taxon>
        <taxon>Eubacteriales</taxon>
        <taxon>Oscillospiraceae</taxon>
        <taxon>Anaerotruncus</taxon>
    </lineage>
</organism>
<dbReference type="RefSeq" id="WP_121586581.1">
    <property type="nucleotide sequence ID" value="NZ_RCHT01000007.1"/>
</dbReference>
<dbReference type="GO" id="GO:1990281">
    <property type="term" value="C:efflux pump complex"/>
    <property type="evidence" value="ECO:0007669"/>
    <property type="project" value="TreeGrafter"/>
</dbReference>
<proteinExistence type="inferred from homology"/>
<dbReference type="Pfam" id="PF25917">
    <property type="entry name" value="BSH_RND"/>
    <property type="match status" value="1"/>
</dbReference>
<feature type="domain" description="YknX-like C-terminal permuted SH3-like" evidence="6">
    <location>
        <begin position="424"/>
        <end position="490"/>
    </location>
</feature>
<feature type="signal peptide" evidence="4">
    <location>
        <begin position="1"/>
        <end position="30"/>
    </location>
</feature>
<dbReference type="GO" id="GO:0015562">
    <property type="term" value="F:efflux transmembrane transporter activity"/>
    <property type="evidence" value="ECO:0007669"/>
    <property type="project" value="TreeGrafter"/>
</dbReference>
<dbReference type="InterPro" id="IPR058637">
    <property type="entry name" value="YknX-like_C"/>
</dbReference>
<protein>
    <submittedName>
        <fullName evidence="7">Efflux RND transporter periplasmic adaptor subunit</fullName>
    </submittedName>
</protein>
<dbReference type="Gene3D" id="2.40.30.170">
    <property type="match status" value="1"/>
</dbReference>
<dbReference type="PANTHER" id="PTHR30469">
    <property type="entry name" value="MULTIDRUG RESISTANCE PROTEIN MDTA"/>
    <property type="match status" value="1"/>
</dbReference>
<evidence type="ECO:0000256" key="2">
    <source>
        <dbReference type="SAM" id="Coils"/>
    </source>
</evidence>